<evidence type="ECO:0000256" key="5">
    <source>
        <dbReference type="SAM" id="MobiDB-lite"/>
    </source>
</evidence>
<evidence type="ECO:0000256" key="2">
    <source>
        <dbReference type="ARBA" id="ARBA00022833"/>
    </source>
</evidence>
<dbReference type="PANTHER" id="PTHR24206">
    <property type="entry name" value="OS06G0237300 PROTEIN"/>
    <property type="match status" value="1"/>
</dbReference>
<sequence>MFAVLPFASHILRRFHSKPDFNNSIINDNEKLTYVNEANKSFSEIKKPSEIPVLPAVPIRELTRSFGDIHKACQNADLSESKKIDASRAQSLGDLTRLDKHPPVVTGVNVKELAASYWRAVSIENNLNDHCSSPRIGRLDKSSFCKFDQLSKKVLHVRSTDPAKASKTFSQGVTDGTGTSTCKACEKTVFAMEQIKAERAVWHKNCFRCHTCNKQLTVDIYSSHEGELYCKPHFKELFKPKVVIDDEEPASDKPDLGLEELSSLNVKSRFQVFEKQDTPDSSLEKSPTTVSVKRSSSILSKVAKFQKKGMDVGVSDEALNGFVCEESESSEEEDDNDSDETDDKGIVKCRRNKRETPVSFTKIDDVKKNWESQQDMMTRREEMREQRKEELQQIRSRLFMGKQGKMKELYEQAVAESEGKVSKKDIENDIIKSERARVVREKFEKGVAAPSDDEEGDGETKTNTSSKHVEEDMSVFEEGISKKSRSIFLEMDANAVKTQQTAAPITTAPPPRESMIVKKGREVFYSRQASEDVVKSSDVVEDVTIETADVSSKFKFFETYKAPEKQRKAFRITPPREGQVKTESPEREIYRDPDVVRADDKLEEEETVLKSQTTSRMLSMFRQLEEQKEVIPDGPKPKKCFTPPPDYKGSAGNSEDECDDDDDEEDEDDEEEEEEESVTEDGVVKSSYKVKDEFLEKARNAARAKQLAAKFESWEPEKQSNNNAITMLESEHASIDSTKSLRAKFESLRTETPTKEKARPKVNRFVRAKRSRRRKESMATHSIYITQQISQVAATLKTTQDNAPPSFIIN</sequence>
<feature type="region of interest" description="Disordered" evidence="5">
    <location>
        <begin position="747"/>
        <end position="780"/>
    </location>
</feature>
<dbReference type="PROSITE" id="PS00478">
    <property type="entry name" value="LIM_DOMAIN_1"/>
    <property type="match status" value="1"/>
</dbReference>
<evidence type="ECO:0000256" key="4">
    <source>
        <dbReference type="PROSITE-ProRule" id="PRU00125"/>
    </source>
</evidence>
<accession>A0AAW1CMY9</accession>
<dbReference type="SMART" id="SM00132">
    <property type="entry name" value="LIM"/>
    <property type="match status" value="1"/>
</dbReference>
<protein>
    <recommendedName>
        <fullName evidence="6">LIM zinc-binding domain-containing protein</fullName>
    </recommendedName>
</protein>
<dbReference type="Pfam" id="PF00412">
    <property type="entry name" value="LIM"/>
    <property type="match status" value="1"/>
</dbReference>
<dbReference type="Proteomes" id="UP001461498">
    <property type="component" value="Unassembled WGS sequence"/>
</dbReference>
<dbReference type="EMBL" id="JAPXFL010000011">
    <property type="protein sequence ID" value="KAK9499702.1"/>
    <property type="molecule type" value="Genomic_DNA"/>
</dbReference>
<feature type="domain" description="LIM zinc-binding" evidence="6">
    <location>
        <begin position="180"/>
        <end position="240"/>
    </location>
</feature>
<feature type="compositionally biased region" description="Basic and acidic residues" evidence="5">
    <location>
        <begin position="747"/>
        <end position="759"/>
    </location>
</feature>
<keyword evidence="2 4" id="KW-0862">Zinc</keyword>
<dbReference type="GO" id="GO:0046872">
    <property type="term" value="F:metal ion binding"/>
    <property type="evidence" value="ECO:0007669"/>
    <property type="project" value="UniProtKB-KW"/>
</dbReference>
<reference evidence="7 8" key="1">
    <citation type="submission" date="2022-12" db="EMBL/GenBank/DDBJ databases">
        <title>Chromosome-level genome assembly of true bugs.</title>
        <authorList>
            <person name="Ma L."/>
            <person name="Li H."/>
        </authorList>
    </citation>
    <scope>NUCLEOTIDE SEQUENCE [LARGE SCALE GENOMIC DNA]</scope>
    <source>
        <strain evidence="7">Lab_2022b</strain>
    </source>
</reference>
<keyword evidence="1 4" id="KW-0479">Metal-binding</keyword>
<organism evidence="7 8">
    <name type="scientific">Rhynocoris fuscipes</name>
    <dbReference type="NCBI Taxonomy" id="488301"/>
    <lineage>
        <taxon>Eukaryota</taxon>
        <taxon>Metazoa</taxon>
        <taxon>Ecdysozoa</taxon>
        <taxon>Arthropoda</taxon>
        <taxon>Hexapoda</taxon>
        <taxon>Insecta</taxon>
        <taxon>Pterygota</taxon>
        <taxon>Neoptera</taxon>
        <taxon>Paraneoptera</taxon>
        <taxon>Hemiptera</taxon>
        <taxon>Heteroptera</taxon>
        <taxon>Panheteroptera</taxon>
        <taxon>Cimicomorpha</taxon>
        <taxon>Reduviidae</taxon>
        <taxon>Harpactorinae</taxon>
        <taxon>Harpactorini</taxon>
        <taxon>Rhynocoris</taxon>
    </lineage>
</organism>
<evidence type="ECO:0000259" key="6">
    <source>
        <dbReference type="PROSITE" id="PS50023"/>
    </source>
</evidence>
<gene>
    <name evidence="7" type="ORF">O3M35_002702</name>
</gene>
<keyword evidence="8" id="KW-1185">Reference proteome</keyword>
<feature type="compositionally biased region" description="Acidic residues" evidence="5">
    <location>
        <begin position="654"/>
        <end position="679"/>
    </location>
</feature>
<dbReference type="PROSITE" id="PS50023">
    <property type="entry name" value="LIM_DOMAIN_2"/>
    <property type="match status" value="1"/>
</dbReference>
<dbReference type="InterPro" id="IPR001781">
    <property type="entry name" value="Znf_LIM"/>
</dbReference>
<name>A0AAW1CMY9_9HEMI</name>
<evidence type="ECO:0000256" key="3">
    <source>
        <dbReference type="ARBA" id="ARBA00023038"/>
    </source>
</evidence>
<feature type="compositionally biased region" description="Basic and acidic residues" evidence="5">
    <location>
        <begin position="578"/>
        <end position="600"/>
    </location>
</feature>
<evidence type="ECO:0000313" key="7">
    <source>
        <dbReference type="EMBL" id="KAK9499702.1"/>
    </source>
</evidence>
<dbReference type="SUPFAM" id="SSF57716">
    <property type="entry name" value="Glucocorticoid receptor-like (DNA-binding domain)"/>
    <property type="match status" value="2"/>
</dbReference>
<comment type="caution">
    <text evidence="7">The sequence shown here is derived from an EMBL/GenBank/DDBJ whole genome shotgun (WGS) entry which is preliminary data.</text>
</comment>
<dbReference type="Gene3D" id="2.10.110.10">
    <property type="entry name" value="Cysteine Rich Protein"/>
    <property type="match status" value="1"/>
</dbReference>
<dbReference type="FunFam" id="2.10.110.10:FF:000002">
    <property type="entry name" value="LIM domain and actin-binding 1"/>
    <property type="match status" value="1"/>
</dbReference>
<evidence type="ECO:0000256" key="1">
    <source>
        <dbReference type="ARBA" id="ARBA00022723"/>
    </source>
</evidence>
<feature type="compositionally biased region" description="Basic residues" evidence="5">
    <location>
        <begin position="760"/>
        <end position="775"/>
    </location>
</feature>
<feature type="region of interest" description="Disordered" evidence="5">
    <location>
        <begin position="568"/>
        <end position="685"/>
    </location>
</feature>
<feature type="region of interest" description="Disordered" evidence="5">
    <location>
        <begin position="325"/>
        <end position="351"/>
    </location>
</feature>
<evidence type="ECO:0000313" key="8">
    <source>
        <dbReference type="Proteomes" id="UP001461498"/>
    </source>
</evidence>
<dbReference type="AlphaFoldDB" id="A0AAW1CMY9"/>
<proteinExistence type="predicted"/>
<feature type="compositionally biased region" description="Acidic residues" evidence="5">
    <location>
        <begin position="325"/>
        <end position="342"/>
    </location>
</feature>
<dbReference type="CDD" id="cd09445">
    <property type="entry name" value="LIM_Mical_like_2"/>
    <property type="match status" value="1"/>
</dbReference>
<feature type="region of interest" description="Disordered" evidence="5">
    <location>
        <begin position="442"/>
        <end position="474"/>
    </location>
</feature>
<keyword evidence="3 4" id="KW-0440">LIM domain</keyword>